<gene>
    <name evidence="6" type="ORF">RI844_06785</name>
</gene>
<dbReference type="InterPro" id="IPR002711">
    <property type="entry name" value="HNH"/>
</dbReference>
<dbReference type="SMART" id="SM00507">
    <property type="entry name" value="HNHc"/>
    <property type="match status" value="1"/>
</dbReference>
<dbReference type="Pfam" id="PF01844">
    <property type="entry name" value="HNH"/>
    <property type="match status" value="1"/>
</dbReference>
<organism evidence="6 7">
    <name type="scientific">Thalassotalea fonticola</name>
    <dbReference type="NCBI Taxonomy" id="3065649"/>
    <lineage>
        <taxon>Bacteria</taxon>
        <taxon>Pseudomonadati</taxon>
        <taxon>Pseudomonadota</taxon>
        <taxon>Gammaproteobacteria</taxon>
        <taxon>Alteromonadales</taxon>
        <taxon>Colwelliaceae</taxon>
        <taxon>Thalassotalea</taxon>
    </lineage>
</organism>
<name>A0ABZ0GTB1_9GAMM</name>
<evidence type="ECO:0000256" key="1">
    <source>
        <dbReference type="ARBA" id="ARBA00022722"/>
    </source>
</evidence>
<keyword evidence="7" id="KW-1185">Reference proteome</keyword>
<evidence type="ECO:0000256" key="3">
    <source>
        <dbReference type="ARBA" id="ARBA00038412"/>
    </source>
</evidence>
<dbReference type="RefSeq" id="WP_348397685.1">
    <property type="nucleotide sequence ID" value="NZ_CP136600.1"/>
</dbReference>
<feature type="domain" description="HNH nuclease" evidence="5">
    <location>
        <begin position="79"/>
        <end position="137"/>
    </location>
</feature>
<sequence length="150" mass="16960">MFNVSFFINNQRLKSKSYKTQKGAYKAIYRHFVDNSAASFIHAILTSPELGSENYTHIEQVPFDEPSPISFSLSKEWIKVRAQALARDKSCCQICGASKTVDNNVVLEVDHIKERATHPELALQLSNLQTLCSVCHRAKTNNFIGKKDNQ</sequence>
<keyword evidence="2" id="KW-0378">Hydrolase</keyword>
<keyword evidence="1" id="KW-0540">Nuclease</keyword>
<reference evidence="6 7" key="1">
    <citation type="submission" date="2023-09" db="EMBL/GenBank/DDBJ databases">
        <authorList>
            <person name="Qi X."/>
        </authorList>
    </citation>
    <scope>NUCLEOTIDE SEQUENCE [LARGE SCALE GENOMIC DNA]</scope>
    <source>
        <strain evidence="6 7">S1-1</strain>
    </source>
</reference>
<dbReference type="Gene3D" id="1.10.30.50">
    <property type="match status" value="1"/>
</dbReference>
<keyword evidence="6" id="KW-0255">Endonuclease</keyword>
<accession>A0ABZ0GTB1</accession>
<evidence type="ECO:0000256" key="2">
    <source>
        <dbReference type="ARBA" id="ARBA00022801"/>
    </source>
</evidence>
<protein>
    <recommendedName>
        <fullName evidence="4">Putative HNH nuclease YajD</fullName>
    </recommendedName>
</protein>
<evidence type="ECO:0000256" key="4">
    <source>
        <dbReference type="ARBA" id="ARBA00040194"/>
    </source>
</evidence>
<evidence type="ECO:0000313" key="6">
    <source>
        <dbReference type="EMBL" id="WOH38919.1"/>
    </source>
</evidence>
<evidence type="ECO:0000259" key="5">
    <source>
        <dbReference type="SMART" id="SM00507"/>
    </source>
</evidence>
<dbReference type="EMBL" id="CP136600">
    <property type="protein sequence ID" value="WOH38919.1"/>
    <property type="molecule type" value="Genomic_DNA"/>
</dbReference>
<dbReference type="PANTHER" id="PTHR41286:SF1">
    <property type="entry name" value="HNH NUCLEASE YAJD-RELATED"/>
    <property type="match status" value="1"/>
</dbReference>
<dbReference type="PANTHER" id="PTHR41286">
    <property type="entry name" value="HNH NUCLEASE YAJD-RELATED"/>
    <property type="match status" value="1"/>
</dbReference>
<dbReference type="CDD" id="cd00085">
    <property type="entry name" value="HNHc"/>
    <property type="match status" value="1"/>
</dbReference>
<proteinExistence type="inferred from homology"/>
<dbReference type="Proteomes" id="UP001301442">
    <property type="component" value="Chromosome"/>
</dbReference>
<comment type="similarity">
    <text evidence="3">Belongs to the HNH nuclease family.</text>
</comment>
<evidence type="ECO:0000313" key="7">
    <source>
        <dbReference type="Proteomes" id="UP001301442"/>
    </source>
</evidence>
<dbReference type="GO" id="GO:0004519">
    <property type="term" value="F:endonuclease activity"/>
    <property type="evidence" value="ECO:0007669"/>
    <property type="project" value="UniProtKB-KW"/>
</dbReference>
<dbReference type="InterPro" id="IPR003615">
    <property type="entry name" value="HNH_nuc"/>
</dbReference>